<feature type="binding site" evidence="14">
    <location>
        <position position="179"/>
    </location>
    <ligand>
        <name>FAD</name>
        <dbReference type="ChEBI" id="CHEBI:57692"/>
    </ligand>
</feature>
<dbReference type="InterPro" id="IPR039261">
    <property type="entry name" value="FNR_nucleotide-bd"/>
</dbReference>
<evidence type="ECO:0000256" key="10">
    <source>
        <dbReference type="ARBA" id="ARBA00023027"/>
    </source>
</evidence>
<evidence type="ECO:0000256" key="11">
    <source>
        <dbReference type="ARBA" id="ARBA00023128"/>
    </source>
</evidence>
<keyword evidence="7 14" id="KW-0274">FAD</keyword>
<evidence type="ECO:0000256" key="16">
    <source>
        <dbReference type="SAM" id="MobiDB-lite"/>
    </source>
</evidence>
<dbReference type="GO" id="GO:0005741">
    <property type="term" value="C:mitochondrial outer membrane"/>
    <property type="evidence" value="ECO:0007669"/>
    <property type="project" value="UniProtKB-SubCell"/>
</dbReference>
<feature type="region of interest" description="Disordered" evidence="16">
    <location>
        <begin position="1"/>
        <end position="20"/>
    </location>
</feature>
<evidence type="ECO:0000313" key="19">
    <source>
        <dbReference type="Proteomes" id="UP000078113"/>
    </source>
</evidence>
<evidence type="ECO:0000256" key="6">
    <source>
        <dbReference type="ARBA" id="ARBA00022787"/>
    </source>
</evidence>
<comment type="subcellular location">
    <subcellularLocation>
        <location evidence="2">Mitochondrion outer membrane</location>
        <topology evidence="2">Single-pass membrane protein</topology>
    </subcellularLocation>
</comment>
<evidence type="ECO:0000256" key="12">
    <source>
        <dbReference type="ARBA" id="ARBA00023136"/>
    </source>
</evidence>
<dbReference type="CDD" id="cd06183">
    <property type="entry name" value="cyt_b5_reduct_like"/>
    <property type="match status" value="1"/>
</dbReference>
<dbReference type="PANTHER" id="PTHR19370">
    <property type="entry name" value="NADH-CYTOCHROME B5 REDUCTASE"/>
    <property type="match status" value="1"/>
</dbReference>
<comment type="catalytic activity">
    <reaction evidence="13 15">
        <text>2 Fe(III)-[cytochrome b5] + NADH = 2 Fe(II)-[cytochrome b5] + NAD(+) + H(+)</text>
        <dbReference type="Rhea" id="RHEA:46680"/>
        <dbReference type="Rhea" id="RHEA-COMP:10438"/>
        <dbReference type="Rhea" id="RHEA-COMP:10439"/>
        <dbReference type="ChEBI" id="CHEBI:15378"/>
        <dbReference type="ChEBI" id="CHEBI:29033"/>
        <dbReference type="ChEBI" id="CHEBI:29034"/>
        <dbReference type="ChEBI" id="CHEBI:57540"/>
        <dbReference type="ChEBI" id="CHEBI:57945"/>
        <dbReference type="EC" id="1.6.2.2"/>
    </reaction>
</comment>
<keyword evidence="5" id="KW-0812">Transmembrane</keyword>
<keyword evidence="8" id="KW-1133">Transmembrane helix</keyword>
<sequence length="358" mass="38979">MLRTSFQQAARCGSRISSQSQQQQQHLLKRTYASAAPSGSSSNTPLYLAAGGLAGLAAWYGLGGFGPANKEKAKDAAHKVASAVGQAKEAALNKDAFVDFVLKEVKPYNHDSSTFVFELPEGKSSGLTTCSAVVVKAVNDGLKDSKDKPVIRPYTPITSPETPGHIDFLVKKYEQGTMSKHIHNLQPGDKLAIKGPIEKFQFDRPNIFEEVGLIAGGTGITPHWQLIHKLLNDPEDKTKITLVYANKTQDDILLREDFDRWAQEKPDRFKVVYGTDGDDPPKGGFKGYLTNEVLRKHMPLPGKADKAKVFVCGPPGLVEIISGGKGPKGSQGELKGKNAFKTRILADLGYQPDQVYKF</sequence>
<dbReference type="Gene3D" id="3.40.50.80">
    <property type="entry name" value="Nucleotide-binding domain of ferredoxin-NADP reductase (FNR) module"/>
    <property type="match status" value="1"/>
</dbReference>
<keyword evidence="10 15" id="KW-0520">NAD</keyword>
<dbReference type="Proteomes" id="UP000078113">
    <property type="component" value="Unassembled WGS sequence"/>
</dbReference>
<keyword evidence="12" id="KW-0472">Membrane</keyword>
<evidence type="ECO:0000256" key="14">
    <source>
        <dbReference type="PIRSR" id="PIRSR601834-1"/>
    </source>
</evidence>
<evidence type="ECO:0000256" key="8">
    <source>
        <dbReference type="ARBA" id="ARBA00022989"/>
    </source>
</evidence>
<dbReference type="PRINTS" id="PR00371">
    <property type="entry name" value="FPNCR"/>
</dbReference>
<feature type="binding site" evidence="14">
    <location>
        <position position="169"/>
    </location>
    <ligand>
        <name>FAD</name>
        <dbReference type="ChEBI" id="CHEBI:57692"/>
    </ligand>
</feature>
<reference evidence="18" key="2">
    <citation type="journal article" date="2019" name="IMA Fungus">
        <title>Genome sequencing and comparison of five Tilletia species to identify candidate genes for the detection of regulated species infecting wheat.</title>
        <authorList>
            <person name="Nguyen H.D.T."/>
            <person name="Sultana T."/>
            <person name="Kesanakurti P."/>
            <person name="Hambleton S."/>
        </authorList>
    </citation>
    <scope>NUCLEOTIDE SEQUENCE</scope>
    <source>
        <strain evidence="18">DAOMC 236422</strain>
    </source>
</reference>
<evidence type="ECO:0000259" key="17">
    <source>
        <dbReference type="PROSITE" id="PS51384"/>
    </source>
</evidence>
<evidence type="ECO:0000313" key="18">
    <source>
        <dbReference type="EMBL" id="KAE8264698.1"/>
    </source>
</evidence>
<dbReference type="InterPro" id="IPR008333">
    <property type="entry name" value="Cbr1-like_FAD-bd_dom"/>
</dbReference>
<feature type="binding site" evidence="14">
    <location>
        <position position="178"/>
    </location>
    <ligand>
        <name>FAD</name>
        <dbReference type="ChEBI" id="CHEBI:57692"/>
    </ligand>
</feature>
<dbReference type="InterPro" id="IPR001433">
    <property type="entry name" value="OxRdtase_FAD/NAD-bd"/>
</dbReference>
<evidence type="ECO:0000256" key="5">
    <source>
        <dbReference type="ARBA" id="ARBA00022692"/>
    </source>
</evidence>
<feature type="binding site" evidence="14">
    <location>
        <position position="154"/>
    </location>
    <ligand>
        <name>FAD</name>
        <dbReference type="ChEBI" id="CHEBI:57692"/>
    </ligand>
</feature>
<evidence type="ECO:0000256" key="15">
    <source>
        <dbReference type="RuleBase" id="RU361226"/>
    </source>
</evidence>
<dbReference type="EC" id="1.6.2.2" evidence="15"/>
<dbReference type="PANTHER" id="PTHR19370:SF171">
    <property type="entry name" value="NADH-CYTOCHROME B5 REDUCTASE 2"/>
    <property type="match status" value="1"/>
</dbReference>
<keyword evidence="4 14" id="KW-0285">Flavoprotein</keyword>
<keyword evidence="19" id="KW-1185">Reference proteome</keyword>
<dbReference type="FunFam" id="3.40.50.80:FF:000009">
    <property type="entry name" value="NADH-cytochrome b5 reductase"/>
    <property type="match status" value="1"/>
</dbReference>
<dbReference type="InterPro" id="IPR001834">
    <property type="entry name" value="CBR-like"/>
</dbReference>
<dbReference type="GO" id="GO:0090524">
    <property type="term" value="F:cytochrome-b5 reductase activity, acting on NADH"/>
    <property type="evidence" value="ECO:0007669"/>
    <property type="project" value="UniProtKB-EC"/>
</dbReference>
<dbReference type="EMBL" id="LWDG02000509">
    <property type="protein sequence ID" value="KAE8264698.1"/>
    <property type="molecule type" value="Genomic_DNA"/>
</dbReference>
<dbReference type="AlphaFoldDB" id="A0A8X7N1Y2"/>
<evidence type="ECO:0000256" key="3">
    <source>
        <dbReference type="ARBA" id="ARBA00006105"/>
    </source>
</evidence>
<feature type="binding site" evidence="14">
    <location>
        <position position="171"/>
    </location>
    <ligand>
        <name>FAD</name>
        <dbReference type="ChEBI" id="CHEBI:57692"/>
    </ligand>
</feature>
<dbReference type="InterPro" id="IPR017938">
    <property type="entry name" value="Riboflavin_synthase-like_b-brl"/>
</dbReference>
<gene>
    <name evidence="18" type="ORF">A4X09_0g6884</name>
</gene>
<dbReference type="Pfam" id="PF00970">
    <property type="entry name" value="FAD_binding_6"/>
    <property type="match status" value="1"/>
</dbReference>
<evidence type="ECO:0000256" key="7">
    <source>
        <dbReference type="ARBA" id="ARBA00022827"/>
    </source>
</evidence>
<feature type="binding site" evidence="14">
    <location>
        <position position="152"/>
    </location>
    <ligand>
        <name>FAD</name>
        <dbReference type="ChEBI" id="CHEBI:57692"/>
    </ligand>
</feature>
<feature type="domain" description="FAD-binding FR-type" evidence="17">
    <location>
        <begin position="95"/>
        <end position="203"/>
    </location>
</feature>
<keyword evidence="11" id="KW-0496">Mitochondrion</keyword>
<name>A0A8X7N1Y2_9BASI</name>
<evidence type="ECO:0000256" key="2">
    <source>
        <dbReference type="ARBA" id="ARBA00004572"/>
    </source>
</evidence>
<reference evidence="18" key="1">
    <citation type="submission" date="2016-04" db="EMBL/GenBank/DDBJ databases">
        <authorList>
            <person name="Nguyen H.D."/>
            <person name="Samba Siva P."/>
            <person name="Cullis J."/>
            <person name="Levesque C.A."/>
            <person name="Hambleton S."/>
        </authorList>
    </citation>
    <scope>NUCLEOTIDE SEQUENCE</scope>
    <source>
        <strain evidence="18">DAOMC 236422</strain>
    </source>
</reference>
<proteinExistence type="inferred from homology"/>
<dbReference type="InterPro" id="IPR017927">
    <property type="entry name" value="FAD-bd_FR_type"/>
</dbReference>
<feature type="binding site" evidence="14">
    <location>
        <position position="153"/>
    </location>
    <ligand>
        <name>FAD</name>
        <dbReference type="ChEBI" id="CHEBI:57692"/>
    </ligand>
</feature>
<dbReference type="FunFam" id="2.40.30.10:FF:000069">
    <property type="entry name" value="NADH-cytochrome b5 reductase"/>
    <property type="match status" value="1"/>
</dbReference>
<evidence type="ECO:0000256" key="1">
    <source>
        <dbReference type="ARBA" id="ARBA00001974"/>
    </source>
</evidence>
<keyword evidence="9 15" id="KW-0560">Oxidoreductase</keyword>
<dbReference type="PROSITE" id="PS51384">
    <property type="entry name" value="FAD_FR"/>
    <property type="match status" value="1"/>
</dbReference>
<keyword evidence="6" id="KW-1000">Mitochondrion outer membrane</keyword>
<dbReference type="SUPFAM" id="SSF52343">
    <property type="entry name" value="Ferredoxin reductase-like, C-terminal NADP-linked domain"/>
    <property type="match status" value="1"/>
</dbReference>
<evidence type="ECO:0000256" key="9">
    <source>
        <dbReference type="ARBA" id="ARBA00023002"/>
    </source>
</evidence>
<dbReference type="Gene3D" id="2.40.30.10">
    <property type="entry name" value="Translation factors"/>
    <property type="match status" value="1"/>
</dbReference>
<comment type="caution">
    <text evidence="18">The sequence shown here is derived from an EMBL/GenBank/DDBJ whole genome shotgun (WGS) entry which is preliminary data.</text>
</comment>
<comment type="similarity">
    <text evidence="3 15">Belongs to the flavoprotein pyridine nucleotide cytochrome reductase family.</text>
</comment>
<feature type="binding site" evidence="14">
    <location>
        <position position="221"/>
    </location>
    <ligand>
        <name>FAD</name>
        <dbReference type="ChEBI" id="CHEBI:57692"/>
    </ligand>
</feature>
<evidence type="ECO:0000256" key="13">
    <source>
        <dbReference type="ARBA" id="ARBA00047682"/>
    </source>
</evidence>
<dbReference type="Pfam" id="PF00175">
    <property type="entry name" value="NAD_binding_1"/>
    <property type="match status" value="1"/>
</dbReference>
<organism evidence="18 19">
    <name type="scientific">Tilletia walkeri</name>
    <dbReference type="NCBI Taxonomy" id="117179"/>
    <lineage>
        <taxon>Eukaryota</taxon>
        <taxon>Fungi</taxon>
        <taxon>Dikarya</taxon>
        <taxon>Basidiomycota</taxon>
        <taxon>Ustilaginomycotina</taxon>
        <taxon>Exobasidiomycetes</taxon>
        <taxon>Tilletiales</taxon>
        <taxon>Tilletiaceae</taxon>
        <taxon>Tilletia</taxon>
    </lineage>
</organism>
<dbReference type="PRINTS" id="PR00406">
    <property type="entry name" value="CYTB5RDTASE"/>
</dbReference>
<dbReference type="InterPro" id="IPR001709">
    <property type="entry name" value="Flavoprot_Pyr_Nucl_cyt_Rdtase"/>
</dbReference>
<evidence type="ECO:0000256" key="4">
    <source>
        <dbReference type="ARBA" id="ARBA00022630"/>
    </source>
</evidence>
<comment type="cofactor">
    <cofactor evidence="1 14 15">
        <name>FAD</name>
        <dbReference type="ChEBI" id="CHEBI:57692"/>
    </cofactor>
</comment>
<protein>
    <recommendedName>
        <fullName evidence="15">NADH-cytochrome b5 reductase</fullName>
        <ecNumber evidence="15">1.6.2.2</ecNumber>
    </recommendedName>
</protein>
<accession>A0A8X7N1Y2</accession>
<dbReference type="SUPFAM" id="SSF63380">
    <property type="entry name" value="Riboflavin synthase domain-like"/>
    <property type="match status" value="1"/>
</dbReference>